<evidence type="ECO:0000313" key="4">
    <source>
        <dbReference type="Proteomes" id="UP000002605"/>
    </source>
</evidence>
<dbReference type="PANTHER" id="PTHR15020">
    <property type="entry name" value="FLAVIN REDUCTASE-RELATED"/>
    <property type="match status" value="1"/>
</dbReference>
<dbReference type="RefSeq" id="XP_002421615.1">
    <property type="nucleotide sequence ID" value="XM_002421570.1"/>
</dbReference>
<dbReference type="CGD" id="CAL0000171197">
    <property type="gene designation" value="Cd36_25110"/>
</dbReference>
<feature type="domain" description="NAD(P)-binding" evidence="1">
    <location>
        <begin position="10"/>
        <end position="202"/>
    </location>
</feature>
<organism evidence="3 4">
    <name type="scientific">Candida dubliniensis (strain CD36 / ATCC MYA-646 / CBS 7987 / NCPF 3949 / NRRL Y-17841)</name>
    <name type="common">Yeast</name>
    <dbReference type="NCBI Taxonomy" id="573826"/>
    <lineage>
        <taxon>Eukaryota</taxon>
        <taxon>Fungi</taxon>
        <taxon>Dikarya</taxon>
        <taxon>Ascomycota</taxon>
        <taxon>Saccharomycotina</taxon>
        <taxon>Pichiomycetes</taxon>
        <taxon>Debaryomycetaceae</taxon>
        <taxon>Candida/Lodderomyces clade</taxon>
        <taxon>Candida</taxon>
    </lineage>
</organism>
<sequence>MSVKNIIVFGSHGKIGQQFVRLLADKTSVFKGTAVVRNNEQAKTIKSITSNSPNVSLLNFTLDNANVGEIASAIKGHDAVVFTVGSAGKNLLQVDLDAAVKTFEASVEAQVKRFIIISAIHADNREFFSNLSLRNYYIAKHYADRVLVNEFGGELDYTILKPTELTDEAATGKIRIIKGTDEDIGTITRADVAKVIYEIVNDQDTFGKSYNIANGDLDITDKRIYKIV</sequence>
<dbReference type="HOGENOM" id="CLU_025711_1_2_1"/>
<name>B9WKK4_CANDC</name>
<gene>
    <name evidence="2" type="ordered locus">Cd36_25110</name>
    <name evidence="3" type="ORF">CD36_25110</name>
</gene>
<dbReference type="OrthoDB" id="10254604at2759"/>
<dbReference type="VEuPathDB" id="FungiDB:CD36_25110"/>
<keyword evidence="4" id="KW-1185">Reference proteome</keyword>
<dbReference type="eggNOG" id="KOG1203">
    <property type="taxonomic scope" value="Eukaryota"/>
</dbReference>
<dbReference type="KEGG" id="cdu:CD36_25110"/>
<evidence type="ECO:0000259" key="1">
    <source>
        <dbReference type="Pfam" id="PF13460"/>
    </source>
</evidence>
<dbReference type="InterPro" id="IPR016040">
    <property type="entry name" value="NAD(P)-bd_dom"/>
</dbReference>
<evidence type="ECO:0000313" key="3">
    <source>
        <dbReference type="EMBL" id="CAX39552.1"/>
    </source>
</evidence>
<reference evidence="3 4" key="1">
    <citation type="journal article" date="2009" name="Genome Res.">
        <title>Comparative genomics of the fungal pathogens Candida dubliniensis and Candida albicans.</title>
        <authorList>
            <person name="Jackson A.P."/>
            <person name="Gamble J.A."/>
            <person name="Yeomans T."/>
            <person name="Moran G.P."/>
            <person name="Saunders D."/>
            <person name="Harris D."/>
            <person name="Aslett M."/>
            <person name="Barrell J.F."/>
            <person name="Butler G."/>
            <person name="Citiulo F."/>
            <person name="Coleman D.C."/>
            <person name="de Groot P.W.J."/>
            <person name="Goodwin T.J."/>
            <person name="Quail M.A."/>
            <person name="McQuillan J."/>
            <person name="Munro C.A."/>
            <person name="Pain A."/>
            <person name="Poulter R.T."/>
            <person name="Rajandream M.A."/>
            <person name="Renauld H."/>
            <person name="Spiering M.J."/>
            <person name="Tivey A."/>
            <person name="Gow N.A.R."/>
            <person name="Barrell B."/>
            <person name="Sullivan D.J."/>
            <person name="Berriman M."/>
        </authorList>
    </citation>
    <scope>NUCLEOTIDE SEQUENCE [LARGE SCALE GENOMIC DNA]</scope>
    <source>
        <strain evidence="4">CD36 / ATCC MYA-646 / CBS 7987 / NCPF 3949 / NRRL Y-17841</strain>
    </source>
</reference>
<dbReference type="GeneID" id="8050029"/>
<dbReference type="Proteomes" id="UP000002605">
    <property type="component" value="Chromosome R"/>
</dbReference>
<accession>B9WKK4</accession>
<dbReference type="PANTHER" id="PTHR15020:SF50">
    <property type="entry name" value="UPF0659 PROTEIN YMR090W"/>
    <property type="match status" value="1"/>
</dbReference>
<dbReference type="Pfam" id="PF13460">
    <property type="entry name" value="NAD_binding_10"/>
    <property type="match status" value="1"/>
</dbReference>
<dbReference type="EMBL" id="FM992695">
    <property type="protein sequence ID" value="CAX39552.1"/>
    <property type="molecule type" value="Genomic_DNA"/>
</dbReference>
<protein>
    <recommendedName>
        <fullName evidence="1">NAD(P)-binding domain-containing protein</fullName>
    </recommendedName>
</protein>
<dbReference type="AlphaFoldDB" id="B9WKK4"/>
<proteinExistence type="predicted"/>
<dbReference type="Gene3D" id="3.40.50.720">
    <property type="entry name" value="NAD(P)-binding Rossmann-like Domain"/>
    <property type="match status" value="1"/>
</dbReference>
<dbReference type="InterPro" id="IPR036291">
    <property type="entry name" value="NAD(P)-bd_dom_sf"/>
</dbReference>
<dbReference type="SUPFAM" id="SSF51735">
    <property type="entry name" value="NAD(P)-binding Rossmann-fold domains"/>
    <property type="match status" value="1"/>
</dbReference>
<evidence type="ECO:0000313" key="2">
    <source>
        <dbReference type="CGD" id="CAL0000171197"/>
    </source>
</evidence>